<name>A0ABP5FBK5_9MICO</name>
<evidence type="ECO:0000313" key="3">
    <source>
        <dbReference type="EMBL" id="GAA2022873.1"/>
    </source>
</evidence>
<organism evidence="3 4">
    <name type="scientific">Agromyces tropicus</name>
    <dbReference type="NCBI Taxonomy" id="555371"/>
    <lineage>
        <taxon>Bacteria</taxon>
        <taxon>Bacillati</taxon>
        <taxon>Actinomycetota</taxon>
        <taxon>Actinomycetes</taxon>
        <taxon>Micrococcales</taxon>
        <taxon>Microbacteriaceae</taxon>
        <taxon>Agromyces</taxon>
    </lineage>
</organism>
<dbReference type="InterPro" id="IPR011042">
    <property type="entry name" value="6-blade_b-propeller_TolB-like"/>
</dbReference>
<proteinExistence type="predicted"/>
<feature type="transmembrane region" description="Helical" evidence="2">
    <location>
        <begin position="65"/>
        <end position="88"/>
    </location>
</feature>
<gene>
    <name evidence="3" type="ORF">GCM10009819_01930</name>
</gene>
<evidence type="ECO:0000256" key="2">
    <source>
        <dbReference type="SAM" id="Phobius"/>
    </source>
</evidence>
<reference evidence="4" key="1">
    <citation type="journal article" date="2019" name="Int. J. Syst. Evol. Microbiol.">
        <title>The Global Catalogue of Microorganisms (GCM) 10K type strain sequencing project: providing services to taxonomists for standard genome sequencing and annotation.</title>
        <authorList>
            <consortium name="The Broad Institute Genomics Platform"/>
            <consortium name="The Broad Institute Genome Sequencing Center for Infectious Disease"/>
            <person name="Wu L."/>
            <person name="Ma J."/>
        </authorList>
    </citation>
    <scope>NUCLEOTIDE SEQUENCE [LARGE SCALE GENOMIC DNA]</scope>
    <source>
        <strain evidence="4">JCM 15672</strain>
    </source>
</reference>
<dbReference type="SUPFAM" id="SSF82171">
    <property type="entry name" value="DPP6 N-terminal domain-like"/>
    <property type="match status" value="1"/>
</dbReference>
<dbReference type="Proteomes" id="UP001501196">
    <property type="component" value="Unassembled WGS sequence"/>
</dbReference>
<evidence type="ECO:0000313" key="4">
    <source>
        <dbReference type="Proteomes" id="UP001501196"/>
    </source>
</evidence>
<dbReference type="EMBL" id="BAAAPW010000001">
    <property type="protein sequence ID" value="GAA2022873.1"/>
    <property type="molecule type" value="Genomic_DNA"/>
</dbReference>
<keyword evidence="2" id="KW-0472">Membrane</keyword>
<evidence type="ECO:0008006" key="5">
    <source>
        <dbReference type="Google" id="ProtNLM"/>
    </source>
</evidence>
<keyword evidence="2" id="KW-1133">Transmembrane helix</keyword>
<protein>
    <recommendedName>
        <fullName evidence="5">WD40 repeat domain-containing protein</fullName>
    </recommendedName>
</protein>
<keyword evidence="4" id="KW-1185">Reference proteome</keyword>
<keyword evidence="2" id="KW-0812">Transmembrane</keyword>
<dbReference type="Gene3D" id="2.120.10.30">
    <property type="entry name" value="TolB, C-terminal domain"/>
    <property type="match status" value="1"/>
</dbReference>
<feature type="compositionally biased region" description="Basic and acidic residues" evidence="1">
    <location>
        <begin position="25"/>
        <end position="43"/>
    </location>
</feature>
<feature type="region of interest" description="Disordered" evidence="1">
    <location>
        <begin position="1"/>
        <end position="43"/>
    </location>
</feature>
<feature type="compositionally biased region" description="Low complexity" evidence="1">
    <location>
        <begin position="1"/>
        <end position="13"/>
    </location>
</feature>
<accession>A0ABP5FBK5</accession>
<sequence>MITTTRPATSSSTPPEPDGTGSREPGSRPDADAPRAHEAVDESAARAPVEVLIGEARRRARRRRLVIGGVAAAAAAAAASVAAITIMATPGGGTSDDRGTAVSGTVGETTLGMFEPLRGRIVWAADGELRAVDPADPTDVRRVALPDEVDSLAMVSGWSADGTRLALTSEDAGKLYVLDAGGAVVTAAGTGCCLFVSDPWLAPDGSTVAEFVAPGRLRLRDVGGLTRPRLVDVDPAFGREDGPPVIAEAWSPDGTRVALRVYEDVVGWTRPSIFVLDLVAGTTRELRIPGVDFIRHETWSPDGTRLLVVAGTYQKLNGVNLTGAPVGPQNTNLYVVDAAPDTSVPARVPEPIASSHFIAATWSPDGEQIAAIDYVGRRGIVVMSLDGSAARRIVPSLGPSAWTGLAWHPNSGSPR</sequence>
<comment type="caution">
    <text evidence="3">The sequence shown here is derived from an EMBL/GenBank/DDBJ whole genome shotgun (WGS) entry which is preliminary data.</text>
</comment>
<evidence type="ECO:0000256" key="1">
    <source>
        <dbReference type="SAM" id="MobiDB-lite"/>
    </source>
</evidence>